<evidence type="ECO:0000256" key="1">
    <source>
        <dbReference type="SAM" id="Phobius"/>
    </source>
</evidence>
<comment type="caution">
    <text evidence="2">The sequence shown here is derived from an EMBL/GenBank/DDBJ whole genome shotgun (WGS) entry which is preliminary data.</text>
</comment>
<protein>
    <submittedName>
        <fullName evidence="2">Uncharacterized protein</fullName>
    </submittedName>
</protein>
<accession>A0AAD4SHF7</accession>
<name>A0AAD4SHF7_9MAGN</name>
<organism evidence="2 3">
    <name type="scientific">Papaver atlanticum</name>
    <dbReference type="NCBI Taxonomy" id="357466"/>
    <lineage>
        <taxon>Eukaryota</taxon>
        <taxon>Viridiplantae</taxon>
        <taxon>Streptophyta</taxon>
        <taxon>Embryophyta</taxon>
        <taxon>Tracheophyta</taxon>
        <taxon>Spermatophyta</taxon>
        <taxon>Magnoliopsida</taxon>
        <taxon>Ranunculales</taxon>
        <taxon>Papaveraceae</taxon>
        <taxon>Papaveroideae</taxon>
        <taxon>Papaver</taxon>
    </lineage>
</organism>
<keyword evidence="1" id="KW-0812">Transmembrane</keyword>
<keyword evidence="1" id="KW-1133">Transmembrane helix</keyword>
<feature type="transmembrane region" description="Helical" evidence="1">
    <location>
        <begin position="21"/>
        <end position="41"/>
    </location>
</feature>
<gene>
    <name evidence="2" type="ORF">MKW98_014722</name>
</gene>
<dbReference type="Proteomes" id="UP001202328">
    <property type="component" value="Unassembled WGS sequence"/>
</dbReference>
<keyword evidence="1" id="KW-0472">Membrane</keyword>
<proteinExistence type="predicted"/>
<sequence>MKKLGKKMKLSRRIPSWIRMTLITSSVITICLFIFVSSVLIDRQTYTSRTGILLKHVYEIVQEMKIGKDERLHRRPFKNEALSKHQRSRLKLLLGYLLALAHILELNPNASEETEQHCM</sequence>
<reference evidence="2" key="1">
    <citation type="submission" date="2022-04" db="EMBL/GenBank/DDBJ databases">
        <title>A functionally conserved STORR gene fusion in Papaver species that diverged 16.8 million years ago.</title>
        <authorList>
            <person name="Catania T."/>
        </authorList>
    </citation>
    <scope>NUCLEOTIDE SEQUENCE</scope>
    <source>
        <strain evidence="2">S-188037</strain>
    </source>
</reference>
<dbReference type="EMBL" id="JAJJMB010011095">
    <property type="protein sequence ID" value="KAI3904542.1"/>
    <property type="molecule type" value="Genomic_DNA"/>
</dbReference>
<keyword evidence="3" id="KW-1185">Reference proteome</keyword>
<evidence type="ECO:0000313" key="2">
    <source>
        <dbReference type="EMBL" id="KAI3904542.1"/>
    </source>
</evidence>
<dbReference type="AlphaFoldDB" id="A0AAD4SHF7"/>
<evidence type="ECO:0000313" key="3">
    <source>
        <dbReference type="Proteomes" id="UP001202328"/>
    </source>
</evidence>